<name>A0A2P2NJX3_RHIMU</name>
<organism evidence="1">
    <name type="scientific">Rhizophora mucronata</name>
    <name type="common">Asiatic mangrove</name>
    <dbReference type="NCBI Taxonomy" id="61149"/>
    <lineage>
        <taxon>Eukaryota</taxon>
        <taxon>Viridiplantae</taxon>
        <taxon>Streptophyta</taxon>
        <taxon>Embryophyta</taxon>
        <taxon>Tracheophyta</taxon>
        <taxon>Spermatophyta</taxon>
        <taxon>Magnoliopsida</taxon>
        <taxon>eudicotyledons</taxon>
        <taxon>Gunneridae</taxon>
        <taxon>Pentapetalae</taxon>
        <taxon>rosids</taxon>
        <taxon>fabids</taxon>
        <taxon>Malpighiales</taxon>
        <taxon>Rhizophoraceae</taxon>
        <taxon>Rhizophora</taxon>
    </lineage>
</organism>
<protein>
    <submittedName>
        <fullName evidence="1">Uncharacterized protein</fullName>
    </submittedName>
</protein>
<reference evidence="1" key="1">
    <citation type="submission" date="2018-02" db="EMBL/GenBank/DDBJ databases">
        <title>Rhizophora mucronata_Transcriptome.</title>
        <authorList>
            <person name="Meera S.P."/>
            <person name="Sreeshan A."/>
            <person name="Augustine A."/>
        </authorList>
    </citation>
    <scope>NUCLEOTIDE SEQUENCE</scope>
    <source>
        <tissue evidence="1">Leaf</tissue>
    </source>
</reference>
<proteinExistence type="predicted"/>
<dbReference type="AlphaFoldDB" id="A0A2P2NJX3"/>
<sequence length="24" mass="2749">MILPEQYFYPSGILNASRSYLNDG</sequence>
<accession>A0A2P2NJX3</accession>
<dbReference type="EMBL" id="GGEC01062206">
    <property type="protein sequence ID" value="MBX42690.1"/>
    <property type="molecule type" value="Transcribed_RNA"/>
</dbReference>
<evidence type="ECO:0000313" key="1">
    <source>
        <dbReference type="EMBL" id="MBX42690.1"/>
    </source>
</evidence>